<gene>
    <name evidence="1" type="ORF">Tci_029273</name>
</gene>
<evidence type="ECO:0000313" key="1">
    <source>
        <dbReference type="EMBL" id="GEU57295.1"/>
    </source>
</evidence>
<comment type="caution">
    <text evidence="1">The sequence shown here is derived from an EMBL/GenBank/DDBJ whole genome shotgun (WGS) entry which is preliminary data.</text>
</comment>
<proteinExistence type="predicted"/>
<organism evidence="1">
    <name type="scientific">Tanacetum cinerariifolium</name>
    <name type="common">Dalmatian daisy</name>
    <name type="synonym">Chrysanthemum cinerariifolium</name>
    <dbReference type="NCBI Taxonomy" id="118510"/>
    <lineage>
        <taxon>Eukaryota</taxon>
        <taxon>Viridiplantae</taxon>
        <taxon>Streptophyta</taxon>
        <taxon>Embryophyta</taxon>
        <taxon>Tracheophyta</taxon>
        <taxon>Spermatophyta</taxon>
        <taxon>Magnoliopsida</taxon>
        <taxon>eudicotyledons</taxon>
        <taxon>Gunneridae</taxon>
        <taxon>Pentapetalae</taxon>
        <taxon>asterids</taxon>
        <taxon>campanulids</taxon>
        <taxon>Asterales</taxon>
        <taxon>Asteraceae</taxon>
        <taxon>Asteroideae</taxon>
        <taxon>Anthemideae</taxon>
        <taxon>Anthemidinae</taxon>
        <taxon>Tanacetum</taxon>
    </lineage>
</organism>
<accession>A0A6L2LAL9</accession>
<reference evidence="1" key="1">
    <citation type="journal article" date="2019" name="Sci. Rep.">
        <title>Draft genome of Tanacetum cinerariifolium, the natural source of mosquito coil.</title>
        <authorList>
            <person name="Yamashiro T."/>
            <person name="Shiraishi A."/>
            <person name="Satake H."/>
            <person name="Nakayama K."/>
        </authorList>
    </citation>
    <scope>NUCLEOTIDE SEQUENCE</scope>
</reference>
<dbReference type="AlphaFoldDB" id="A0A6L2LAL9"/>
<name>A0A6L2LAL9_TANCI</name>
<protein>
    <submittedName>
        <fullName evidence="1">Uncharacterized protein</fullName>
    </submittedName>
</protein>
<dbReference type="EMBL" id="BKCJ010003805">
    <property type="protein sequence ID" value="GEU57295.1"/>
    <property type="molecule type" value="Genomic_DNA"/>
</dbReference>
<sequence>MAFNKIHYLLKVDPELFTYDIKRTEKYDDYMNEFNDDFEEPWDEDGVPYEIGDHICEHFHFKNGRTKWPTCSSNEDGFYNGGELPGMKTFKNFHELDYELLEKLQDYWWKVNEHECSLFANWRNYIRRPYANYYSNFLDMMKHKEEERCKVFDDHKRTVCYIRRLEMVKYSFRDDEEYVAIKEKKYNDLTNTSKEGIHAYQEIFRIMDEGWMVTRTE</sequence>